<evidence type="ECO:0000259" key="2">
    <source>
        <dbReference type="Pfam" id="PF11258"/>
    </source>
</evidence>
<reference evidence="4 5" key="1">
    <citation type="submission" date="2024-09" db="EMBL/GenBank/DDBJ databases">
        <authorList>
            <person name="Sun Q."/>
            <person name="Mori K."/>
        </authorList>
    </citation>
    <scope>NUCLEOTIDE SEQUENCE [LARGE SCALE GENOMIC DNA]</scope>
    <source>
        <strain evidence="4 5">KCTC 23076</strain>
    </source>
</reference>
<dbReference type="InterPro" id="IPR021416">
    <property type="entry name" value="DUF3048_N"/>
</dbReference>
<accession>A0ABV6RV90</accession>
<comment type="caution">
    <text evidence="4">The sequence shown here is derived from an EMBL/GenBank/DDBJ whole genome shotgun (WGS) entry which is preliminary data.</text>
</comment>
<feature type="domain" description="DUF3048" evidence="3">
    <location>
        <begin position="229"/>
        <end position="335"/>
    </location>
</feature>
<dbReference type="Pfam" id="PF17479">
    <property type="entry name" value="DUF3048_C"/>
    <property type="match status" value="1"/>
</dbReference>
<keyword evidence="1" id="KW-0732">Signal</keyword>
<protein>
    <submittedName>
        <fullName evidence="4">DUF3048 domain-containing protein</fullName>
    </submittedName>
</protein>
<dbReference type="SUPFAM" id="SSF159774">
    <property type="entry name" value="YerB-like"/>
    <property type="match status" value="1"/>
</dbReference>
<evidence type="ECO:0000259" key="3">
    <source>
        <dbReference type="Pfam" id="PF17479"/>
    </source>
</evidence>
<sequence length="348" mass="35597">MRTARLRCAVVAITAGSAMLAVAGCAEPEPAPAPTPTFVPGYVEPATVLFAPLTGTQAGTGDAAALALAGPSLAVKIDNHPAARPQVGIERADLVFEELVEGGLTRYVAVWHSDVPDEVGPVRSIRPMDPDIVAPLGGVVAYSGGQPSFVELMMSTEVVNAVHGDPGTESTFFRTPAKSAPHNLLVKAAELLAQHAAVPAPAQQFAYADSTAGATAAKEGVRGAGVALDFGSGVSRPSWAWDAERRKYLRSQDGAPDLDSSGTQLGAANVLVLRVPVSAGLGVPKTELVGSGTAWVSSGGATVKAAWSKESAAAPIRLVDQHGVVVRLAPGSTWIELLPEGGTARLVE</sequence>
<keyword evidence="5" id="KW-1185">Reference proteome</keyword>
<feature type="signal peptide" evidence="1">
    <location>
        <begin position="1"/>
        <end position="23"/>
    </location>
</feature>
<evidence type="ECO:0000313" key="5">
    <source>
        <dbReference type="Proteomes" id="UP001589896"/>
    </source>
</evidence>
<gene>
    <name evidence="4" type="ORF">ACFFGH_23945</name>
</gene>
<evidence type="ECO:0000256" key="1">
    <source>
        <dbReference type="SAM" id="SignalP"/>
    </source>
</evidence>
<evidence type="ECO:0000313" key="4">
    <source>
        <dbReference type="EMBL" id="MFC0680894.1"/>
    </source>
</evidence>
<dbReference type="InterPro" id="IPR023158">
    <property type="entry name" value="YerB-like_sf"/>
</dbReference>
<dbReference type="Pfam" id="PF11258">
    <property type="entry name" value="DUF3048"/>
    <property type="match status" value="1"/>
</dbReference>
<dbReference type="EMBL" id="JBHLTG010000006">
    <property type="protein sequence ID" value="MFC0680894.1"/>
    <property type="molecule type" value="Genomic_DNA"/>
</dbReference>
<dbReference type="RefSeq" id="WP_386673028.1">
    <property type="nucleotide sequence ID" value="NZ_JBHLTG010000006.1"/>
</dbReference>
<dbReference type="InterPro" id="IPR035328">
    <property type="entry name" value="DUF3048_C"/>
</dbReference>
<dbReference type="Gene3D" id="3.50.90.10">
    <property type="entry name" value="YerB-like"/>
    <property type="match status" value="1"/>
</dbReference>
<organism evidence="4 5">
    <name type="scientific">Lysobacter korlensis</name>
    <dbReference type="NCBI Taxonomy" id="553636"/>
    <lineage>
        <taxon>Bacteria</taxon>
        <taxon>Pseudomonadati</taxon>
        <taxon>Pseudomonadota</taxon>
        <taxon>Gammaproteobacteria</taxon>
        <taxon>Lysobacterales</taxon>
        <taxon>Lysobacteraceae</taxon>
        <taxon>Lysobacter</taxon>
    </lineage>
</organism>
<feature type="chain" id="PRO_5045336927" evidence="1">
    <location>
        <begin position="24"/>
        <end position="348"/>
    </location>
</feature>
<dbReference type="PROSITE" id="PS51257">
    <property type="entry name" value="PROKAR_LIPOPROTEIN"/>
    <property type="match status" value="1"/>
</dbReference>
<proteinExistence type="predicted"/>
<name>A0ABV6RV90_9GAMM</name>
<dbReference type="Proteomes" id="UP001589896">
    <property type="component" value="Unassembled WGS sequence"/>
</dbReference>
<feature type="domain" description="DUF3048" evidence="2">
    <location>
        <begin position="67"/>
        <end position="194"/>
    </location>
</feature>